<sequence length="185" mass="19939">MGTRTDRRERSLGATLLVWGLALLGVLFVLSLVVATAISIVTTVVAIVTTVATALLLAGIAYLAVSWALGSGASGRSDRGRERARRPGTEYDVGAEAGRRSAGERSVRERGDDGSLLGRLPGIGRGSDDSGEAASDDPLDRLADQYVRGEIGEAEYERRLERHLEQSDAARRRTGERPLDREHER</sequence>
<comment type="caution">
    <text evidence="3">The sequence shown here is derived from an EMBL/GenBank/DDBJ whole genome shotgun (WGS) entry which is preliminary data.</text>
</comment>
<name>A0AAV3TCJ2_9EURY</name>
<evidence type="ECO:0000313" key="4">
    <source>
        <dbReference type="Proteomes" id="UP001500420"/>
    </source>
</evidence>
<dbReference type="EMBL" id="BAAADV010000004">
    <property type="protein sequence ID" value="GAA0673955.1"/>
    <property type="molecule type" value="Genomic_DNA"/>
</dbReference>
<feature type="region of interest" description="Disordered" evidence="1">
    <location>
        <begin position="158"/>
        <end position="185"/>
    </location>
</feature>
<evidence type="ECO:0000256" key="2">
    <source>
        <dbReference type="SAM" id="Phobius"/>
    </source>
</evidence>
<accession>A0AAV3TCJ2</accession>
<keyword evidence="4" id="KW-1185">Reference proteome</keyword>
<feature type="region of interest" description="Disordered" evidence="1">
    <location>
        <begin position="72"/>
        <end position="143"/>
    </location>
</feature>
<dbReference type="RefSeq" id="WP_343774004.1">
    <property type="nucleotide sequence ID" value="NZ_BAAADV010000004.1"/>
</dbReference>
<feature type="transmembrane region" description="Helical" evidence="2">
    <location>
        <begin position="12"/>
        <end position="38"/>
    </location>
</feature>
<dbReference type="Proteomes" id="UP001500420">
    <property type="component" value="Unassembled WGS sequence"/>
</dbReference>
<proteinExistence type="predicted"/>
<organism evidence="3 4">
    <name type="scientific">Natronoarchaeum mannanilyticum</name>
    <dbReference type="NCBI Taxonomy" id="926360"/>
    <lineage>
        <taxon>Archaea</taxon>
        <taxon>Methanobacteriati</taxon>
        <taxon>Methanobacteriota</taxon>
        <taxon>Stenosarchaea group</taxon>
        <taxon>Halobacteria</taxon>
        <taxon>Halobacteriales</taxon>
        <taxon>Natronoarchaeaceae</taxon>
    </lineage>
</organism>
<protein>
    <recommendedName>
        <fullName evidence="5">SHOCT domain-containing protein</fullName>
    </recommendedName>
</protein>
<evidence type="ECO:0000313" key="3">
    <source>
        <dbReference type="EMBL" id="GAA0673955.1"/>
    </source>
</evidence>
<dbReference type="AlphaFoldDB" id="A0AAV3TCJ2"/>
<feature type="transmembrane region" description="Helical" evidence="2">
    <location>
        <begin position="44"/>
        <end position="69"/>
    </location>
</feature>
<reference evidence="3 4" key="1">
    <citation type="journal article" date="2019" name="Int. J. Syst. Evol. Microbiol.">
        <title>The Global Catalogue of Microorganisms (GCM) 10K type strain sequencing project: providing services to taxonomists for standard genome sequencing and annotation.</title>
        <authorList>
            <consortium name="The Broad Institute Genomics Platform"/>
            <consortium name="The Broad Institute Genome Sequencing Center for Infectious Disease"/>
            <person name="Wu L."/>
            <person name="Ma J."/>
        </authorList>
    </citation>
    <scope>NUCLEOTIDE SEQUENCE [LARGE SCALE GENOMIC DNA]</scope>
    <source>
        <strain evidence="3 4">JCM 16328</strain>
    </source>
</reference>
<keyword evidence="2" id="KW-0812">Transmembrane</keyword>
<evidence type="ECO:0000256" key="1">
    <source>
        <dbReference type="SAM" id="MobiDB-lite"/>
    </source>
</evidence>
<feature type="compositionally biased region" description="Basic and acidic residues" evidence="1">
    <location>
        <begin position="97"/>
        <end position="113"/>
    </location>
</feature>
<keyword evidence="2" id="KW-1133">Transmembrane helix</keyword>
<keyword evidence="2" id="KW-0472">Membrane</keyword>
<feature type="compositionally biased region" description="Basic and acidic residues" evidence="1">
    <location>
        <begin position="76"/>
        <end position="89"/>
    </location>
</feature>
<gene>
    <name evidence="3" type="ORF">GCM10009020_21400</name>
</gene>
<evidence type="ECO:0008006" key="5">
    <source>
        <dbReference type="Google" id="ProtNLM"/>
    </source>
</evidence>